<keyword evidence="3" id="KW-1185">Reference proteome</keyword>
<dbReference type="VEuPathDB" id="FungiDB:LEMA_uP003730.1"/>
<evidence type="ECO:0000256" key="1">
    <source>
        <dbReference type="SAM" id="SignalP"/>
    </source>
</evidence>
<sequence length="79" mass="8429">MRLTFTACILLIANICLCTWGPSVRECQVTIGEDFGPLIDVLRLSWSSCCHATADENGHYSSLMGVAAGNEGPDVNLIG</sequence>
<proteinExistence type="predicted"/>
<dbReference type="InParanoid" id="E5AEE7"/>
<dbReference type="EMBL" id="FP929139">
    <property type="protein sequence ID" value="CBY01586.1"/>
    <property type="molecule type" value="Genomic_DNA"/>
</dbReference>
<evidence type="ECO:0000313" key="3">
    <source>
        <dbReference type="Proteomes" id="UP000002668"/>
    </source>
</evidence>
<name>E5AEE7_LEPMJ</name>
<dbReference type="HOGENOM" id="CLU_2606479_0_0_1"/>
<feature type="chain" id="PRO_5003195262" evidence="1">
    <location>
        <begin position="19"/>
        <end position="79"/>
    </location>
</feature>
<gene>
    <name evidence="2" type="ORF">LEMA_uP003730.1</name>
</gene>
<protein>
    <submittedName>
        <fullName evidence="2">Predicted protein</fullName>
    </submittedName>
</protein>
<reference evidence="3" key="1">
    <citation type="journal article" date="2011" name="Nat. Commun.">
        <title>Effector diversification within compartments of the Leptosphaeria maculans genome affected by Repeat-Induced Point mutations.</title>
        <authorList>
            <person name="Rouxel T."/>
            <person name="Grandaubert J."/>
            <person name="Hane J.K."/>
            <person name="Hoede C."/>
            <person name="van de Wouw A.P."/>
            <person name="Couloux A."/>
            <person name="Dominguez V."/>
            <person name="Anthouard V."/>
            <person name="Bally P."/>
            <person name="Bourras S."/>
            <person name="Cozijnsen A.J."/>
            <person name="Ciuffetti L.M."/>
            <person name="Degrave A."/>
            <person name="Dilmaghani A."/>
            <person name="Duret L."/>
            <person name="Fudal I."/>
            <person name="Goodwin S.B."/>
            <person name="Gout L."/>
            <person name="Glaser N."/>
            <person name="Linglin J."/>
            <person name="Kema G.H.J."/>
            <person name="Lapalu N."/>
            <person name="Lawrence C.B."/>
            <person name="May K."/>
            <person name="Meyer M."/>
            <person name="Ollivier B."/>
            <person name="Poulain J."/>
            <person name="Schoch C.L."/>
            <person name="Simon A."/>
            <person name="Spatafora J.W."/>
            <person name="Stachowiak A."/>
            <person name="Turgeon B.G."/>
            <person name="Tyler B.M."/>
            <person name="Vincent D."/>
            <person name="Weissenbach J."/>
            <person name="Amselem J."/>
            <person name="Quesneville H."/>
            <person name="Oliver R.P."/>
            <person name="Wincker P."/>
            <person name="Balesdent M.-H."/>
            <person name="Howlett B.J."/>
        </authorList>
    </citation>
    <scope>NUCLEOTIDE SEQUENCE [LARGE SCALE GENOMIC DNA]</scope>
    <source>
        <strain evidence="3">JN3 / isolate v23.1.3 / race Av1-4-5-6-7-8</strain>
    </source>
</reference>
<feature type="signal peptide" evidence="1">
    <location>
        <begin position="1"/>
        <end position="18"/>
    </location>
</feature>
<dbReference type="Proteomes" id="UP000002668">
    <property type="component" value="Genome"/>
</dbReference>
<accession>E5AEE7</accession>
<evidence type="ECO:0000313" key="2">
    <source>
        <dbReference type="EMBL" id="CBY01586.1"/>
    </source>
</evidence>
<dbReference type="AlphaFoldDB" id="E5AEE7"/>
<keyword evidence="1" id="KW-0732">Signal</keyword>
<organism evidence="2 3">
    <name type="scientific">Leptosphaeria maculans (strain JN3 / isolate v23.1.3 / race Av1-4-5-6-7-8)</name>
    <name type="common">Blackleg fungus</name>
    <name type="synonym">Phoma lingam</name>
    <dbReference type="NCBI Taxonomy" id="985895"/>
    <lineage>
        <taxon>Eukaryota</taxon>
        <taxon>Fungi</taxon>
        <taxon>Dikarya</taxon>
        <taxon>Ascomycota</taxon>
        <taxon>Pezizomycotina</taxon>
        <taxon>Dothideomycetes</taxon>
        <taxon>Pleosporomycetidae</taxon>
        <taxon>Pleosporales</taxon>
        <taxon>Pleosporineae</taxon>
        <taxon>Leptosphaeriaceae</taxon>
        <taxon>Plenodomus</taxon>
        <taxon>Plenodomus lingam/Leptosphaeria maculans species complex</taxon>
    </lineage>
</organism>